<reference evidence="5" key="2">
    <citation type="submission" date="2015-06" db="UniProtKB">
        <authorList>
            <consortium name="EnsemblMetazoa"/>
        </authorList>
    </citation>
    <scope>IDENTIFICATION</scope>
</reference>
<evidence type="ECO:0000313" key="6">
    <source>
        <dbReference type="Proteomes" id="UP000015102"/>
    </source>
</evidence>
<dbReference type="AlphaFoldDB" id="T1GVW4"/>
<dbReference type="InterPro" id="IPR006630">
    <property type="entry name" value="La_HTH"/>
</dbReference>
<dbReference type="PRINTS" id="PR00302">
    <property type="entry name" value="LUPUSLA"/>
</dbReference>
<dbReference type="InterPro" id="IPR035979">
    <property type="entry name" value="RBD_domain_sf"/>
</dbReference>
<dbReference type="SUPFAM" id="SSF46785">
    <property type="entry name" value="Winged helix' DNA-binding domain"/>
    <property type="match status" value="1"/>
</dbReference>
<dbReference type="GO" id="GO:0006396">
    <property type="term" value="P:RNA processing"/>
    <property type="evidence" value="ECO:0007669"/>
    <property type="project" value="InterPro"/>
</dbReference>
<reference evidence="6" key="1">
    <citation type="submission" date="2013-02" db="EMBL/GenBank/DDBJ databases">
        <authorList>
            <person name="Hughes D."/>
        </authorList>
    </citation>
    <scope>NUCLEOTIDE SEQUENCE</scope>
    <source>
        <strain>Durham</strain>
        <strain evidence="6">NC isolate 2 -- Noor lab</strain>
    </source>
</reference>
<dbReference type="PROSITE" id="PS51939">
    <property type="entry name" value="XRRM"/>
    <property type="match status" value="1"/>
</dbReference>
<dbReference type="GO" id="GO:0003723">
    <property type="term" value="F:RNA binding"/>
    <property type="evidence" value="ECO:0007669"/>
    <property type="project" value="UniProtKB-UniRule"/>
</dbReference>
<dbReference type="OMA" id="ICHQVEY"/>
<dbReference type="SMART" id="SM00715">
    <property type="entry name" value="LA"/>
    <property type="match status" value="1"/>
</dbReference>
<accession>T1GVW4</accession>
<evidence type="ECO:0000256" key="2">
    <source>
        <dbReference type="PROSITE-ProRule" id="PRU00332"/>
    </source>
</evidence>
<dbReference type="PROSITE" id="PS50961">
    <property type="entry name" value="HTH_LA"/>
    <property type="match status" value="1"/>
</dbReference>
<dbReference type="EnsemblMetazoa" id="MESCA007932-RA">
    <property type="protein sequence ID" value="MESCA007932-PA"/>
    <property type="gene ID" value="MESCA007932"/>
</dbReference>
<evidence type="ECO:0000313" key="5">
    <source>
        <dbReference type="EnsemblMetazoa" id="MESCA007932-PA"/>
    </source>
</evidence>
<dbReference type="InterPro" id="IPR036388">
    <property type="entry name" value="WH-like_DNA-bd_sf"/>
</dbReference>
<evidence type="ECO:0000256" key="1">
    <source>
        <dbReference type="ARBA" id="ARBA00022884"/>
    </source>
</evidence>
<dbReference type="GO" id="GO:0005634">
    <property type="term" value="C:nucleus"/>
    <property type="evidence" value="ECO:0007669"/>
    <property type="project" value="InterPro"/>
</dbReference>
<feature type="domain" description="HTH La-type RNA-binding" evidence="3">
    <location>
        <begin position="1"/>
        <end position="54"/>
    </location>
</feature>
<dbReference type="GO" id="GO:1990904">
    <property type="term" value="C:ribonucleoprotein complex"/>
    <property type="evidence" value="ECO:0007669"/>
    <property type="project" value="UniProtKB-UniRule"/>
</dbReference>
<dbReference type="InterPro" id="IPR014886">
    <property type="entry name" value="La_xRRM"/>
</dbReference>
<feature type="domain" description="XRRM" evidence="4">
    <location>
        <begin position="174"/>
        <end position="249"/>
    </location>
</feature>
<dbReference type="Proteomes" id="UP000015102">
    <property type="component" value="Unassembled WGS sequence"/>
</dbReference>
<organism evidence="5 6">
    <name type="scientific">Megaselia scalaris</name>
    <name type="common">Humpbacked fly</name>
    <name type="synonym">Phora scalaris</name>
    <dbReference type="NCBI Taxonomy" id="36166"/>
    <lineage>
        <taxon>Eukaryota</taxon>
        <taxon>Metazoa</taxon>
        <taxon>Ecdysozoa</taxon>
        <taxon>Arthropoda</taxon>
        <taxon>Hexapoda</taxon>
        <taxon>Insecta</taxon>
        <taxon>Pterygota</taxon>
        <taxon>Neoptera</taxon>
        <taxon>Endopterygota</taxon>
        <taxon>Diptera</taxon>
        <taxon>Brachycera</taxon>
        <taxon>Muscomorpha</taxon>
        <taxon>Platypezoidea</taxon>
        <taxon>Phoridae</taxon>
        <taxon>Megaseliini</taxon>
        <taxon>Megaselia</taxon>
    </lineage>
</organism>
<protein>
    <submittedName>
        <fullName evidence="5">Uncharacterized protein</fullName>
    </submittedName>
</protein>
<proteinExistence type="predicted"/>
<dbReference type="InterPro" id="IPR036390">
    <property type="entry name" value="WH_DNA-bd_sf"/>
</dbReference>
<dbReference type="EMBL" id="CAQQ02067921">
    <property type="status" value="NOT_ANNOTATED_CDS"/>
    <property type="molecule type" value="Genomic_DNA"/>
</dbReference>
<keyword evidence="1 2" id="KW-0694">RNA-binding</keyword>
<name>T1GVW4_MEGSC</name>
<evidence type="ECO:0000259" key="4">
    <source>
        <dbReference type="PROSITE" id="PS51939"/>
    </source>
</evidence>
<dbReference type="SUPFAM" id="SSF54928">
    <property type="entry name" value="RNA-binding domain, RBD"/>
    <property type="match status" value="1"/>
</dbReference>
<dbReference type="EMBL" id="CAQQ02067922">
    <property type="status" value="NOT_ANNOTATED_CDS"/>
    <property type="molecule type" value="Genomic_DNA"/>
</dbReference>
<dbReference type="Gene3D" id="3.30.70.330">
    <property type="match status" value="2"/>
</dbReference>
<dbReference type="STRING" id="36166.T1GVW4"/>
<keyword evidence="6" id="KW-1185">Reference proteome</keyword>
<evidence type="ECO:0000259" key="3">
    <source>
        <dbReference type="PROSITE" id="PS50961"/>
    </source>
</evidence>
<dbReference type="HOGENOM" id="CLU_042341_1_1_1"/>
<dbReference type="InterPro" id="IPR002344">
    <property type="entry name" value="Lupus_La"/>
</dbReference>
<sequence>WVKFEVLLTFKRLASITTDTEEIVKALKKSEDDLLEISEDNTKVRRNPERAIPEFNEEVRKEHLARSAYVRGFPLDSEMGQLLDFFGTFEQKVENVQMRKYLDKPTKSYKFKGSVFALFKSVEDLNAFLALEKVTYKEQDLIVKSQEQYLNEKKEERNARTAEKEKKEAENAIKLPTGAVVAFEGSTDEIAREDIRQKLDELEVDVGFIDYNKGDATGHVRLNEEGSAKTLIEKLTDSKIIVYDVHDNY</sequence>
<dbReference type="InterPro" id="IPR012677">
    <property type="entry name" value="Nucleotide-bd_a/b_plait_sf"/>
</dbReference>
<dbReference type="Gene3D" id="1.10.10.10">
    <property type="entry name" value="Winged helix-like DNA-binding domain superfamily/Winged helix DNA-binding domain"/>
    <property type="match status" value="1"/>
</dbReference>
<dbReference type="Pfam" id="PF08777">
    <property type="entry name" value="RRM_3"/>
    <property type="match status" value="1"/>
</dbReference>
<dbReference type="CDD" id="cd12291">
    <property type="entry name" value="RRM1_La"/>
    <property type="match status" value="1"/>
</dbReference>